<dbReference type="OrthoDB" id="3078668at2"/>
<protein>
    <submittedName>
        <fullName evidence="1">Phage major tail tube protein</fullName>
    </submittedName>
</protein>
<dbReference type="RefSeq" id="WP_043345729.1">
    <property type="nucleotide sequence ID" value="NZ_CP010536.1"/>
</dbReference>
<dbReference type="STRING" id="68895.RR42_m1718"/>
<name>A0A0C4Y7Z5_9BURK</name>
<dbReference type="NCBIfam" id="TIGR01611">
    <property type="entry name" value="tail_tube"/>
    <property type="match status" value="1"/>
</dbReference>
<evidence type="ECO:0000313" key="2">
    <source>
        <dbReference type="Proteomes" id="UP000031843"/>
    </source>
</evidence>
<gene>
    <name evidence="1" type="ORF">RR42_m1718</name>
</gene>
<keyword evidence="2" id="KW-1185">Reference proteome</keyword>
<dbReference type="InterPro" id="IPR006498">
    <property type="entry name" value="Tail_tube"/>
</dbReference>
<accession>A0A0C4Y7Z5</accession>
<dbReference type="AlphaFoldDB" id="A0A0C4Y7Z5"/>
<dbReference type="Pfam" id="PF04985">
    <property type="entry name" value="Phage_tube"/>
    <property type="match status" value="1"/>
</dbReference>
<dbReference type="KEGG" id="cbw:RR42_m1718"/>
<dbReference type="Proteomes" id="UP000031843">
    <property type="component" value="Chromosome main"/>
</dbReference>
<sequence length="169" mass="18768">MALPRKLKNFIIFADGVNYAGECEEVTLPKLTRKLEEYRAGGMNGPVDLDMGGEKLELEATYGGLMREILKQYGVTSTDAALVRFAGAYQRDDSGDVDSVEIVVRGRHTELDFGTGKVGDNSQFKVKSSVSYFKLAVNGEVWIEIDYVNFIEIVFGVDRLAEQRRAMGL</sequence>
<evidence type="ECO:0000313" key="1">
    <source>
        <dbReference type="EMBL" id="AJG19115.1"/>
    </source>
</evidence>
<reference evidence="1 2" key="1">
    <citation type="journal article" date="2015" name="Genome Announc.">
        <title>Complete Genome Sequence of Cupriavidus basilensis 4G11, Isolated from the Oak Ridge Field Research Center Site.</title>
        <authorList>
            <person name="Ray J."/>
            <person name="Waters R.J."/>
            <person name="Skerker J.M."/>
            <person name="Kuehl J.V."/>
            <person name="Price M.N."/>
            <person name="Huang J."/>
            <person name="Chakraborty R."/>
            <person name="Arkin A.P."/>
            <person name="Deutschbauer A."/>
        </authorList>
    </citation>
    <scope>NUCLEOTIDE SEQUENCE [LARGE SCALE GENOMIC DNA]</scope>
    <source>
        <strain evidence="1">4G11</strain>
    </source>
</reference>
<dbReference type="EMBL" id="CP010536">
    <property type="protein sequence ID" value="AJG19115.1"/>
    <property type="molecule type" value="Genomic_DNA"/>
</dbReference>
<organism evidence="1 2">
    <name type="scientific">Cupriavidus basilensis</name>
    <dbReference type="NCBI Taxonomy" id="68895"/>
    <lineage>
        <taxon>Bacteria</taxon>
        <taxon>Pseudomonadati</taxon>
        <taxon>Pseudomonadota</taxon>
        <taxon>Betaproteobacteria</taxon>
        <taxon>Burkholderiales</taxon>
        <taxon>Burkholderiaceae</taxon>
        <taxon>Cupriavidus</taxon>
    </lineage>
</organism>
<proteinExistence type="predicted"/>